<sequence>LWFQDYLAKEKTDSTSNVHHVGQPMPGEEQEDLVMTSTQFNLLTIKCPLTRKPITELEEPVRSVNCKHIYEKNVIMQYIRSKNIQCPVAGCPRILKAARVACDPLLLVEIEEMRLSTKHSVRPDMVEDFTELDEEDSGVTLLLNEPPDARKPDIRWRLYVFKAGEVLNASEDGDDDDNLVTET</sequence>
<name>A0ACC0H7N1_9ERIC</name>
<organism evidence="1 2">
    <name type="scientific">Camellia lanceoleosa</name>
    <dbReference type="NCBI Taxonomy" id="1840588"/>
    <lineage>
        <taxon>Eukaryota</taxon>
        <taxon>Viridiplantae</taxon>
        <taxon>Streptophyta</taxon>
        <taxon>Embryophyta</taxon>
        <taxon>Tracheophyta</taxon>
        <taxon>Spermatophyta</taxon>
        <taxon>Magnoliopsida</taxon>
        <taxon>eudicotyledons</taxon>
        <taxon>Gunneridae</taxon>
        <taxon>Pentapetalae</taxon>
        <taxon>asterids</taxon>
        <taxon>Ericales</taxon>
        <taxon>Theaceae</taxon>
        <taxon>Camellia</taxon>
    </lineage>
</organism>
<keyword evidence="1" id="KW-0436">Ligase</keyword>
<proteinExistence type="predicted"/>
<evidence type="ECO:0000313" key="2">
    <source>
        <dbReference type="Proteomes" id="UP001060215"/>
    </source>
</evidence>
<comment type="caution">
    <text evidence="1">The sequence shown here is derived from an EMBL/GenBank/DDBJ whole genome shotgun (WGS) entry which is preliminary data.</text>
</comment>
<dbReference type="Proteomes" id="UP001060215">
    <property type="component" value="Chromosome 5"/>
</dbReference>
<accession>A0ACC0H7N1</accession>
<dbReference type="EMBL" id="CM045762">
    <property type="protein sequence ID" value="KAI8009344.1"/>
    <property type="molecule type" value="Genomic_DNA"/>
</dbReference>
<gene>
    <name evidence="1" type="ORF">LOK49_LG06G01567</name>
</gene>
<reference evidence="1 2" key="1">
    <citation type="journal article" date="2022" name="Plant J.">
        <title>Chromosome-level genome of Camellia lanceoleosa provides a valuable resource for understanding genome evolution and self-incompatibility.</title>
        <authorList>
            <person name="Gong W."/>
            <person name="Xiao S."/>
            <person name="Wang L."/>
            <person name="Liao Z."/>
            <person name="Chang Y."/>
            <person name="Mo W."/>
            <person name="Hu G."/>
            <person name="Li W."/>
            <person name="Zhao G."/>
            <person name="Zhu H."/>
            <person name="Hu X."/>
            <person name="Ji K."/>
            <person name="Xiang X."/>
            <person name="Song Q."/>
            <person name="Yuan D."/>
            <person name="Jin S."/>
            <person name="Zhang L."/>
        </authorList>
    </citation>
    <scope>NUCLEOTIDE SEQUENCE [LARGE SCALE GENOMIC DNA]</scope>
    <source>
        <strain evidence="1">SQ_2022a</strain>
    </source>
</reference>
<evidence type="ECO:0000313" key="1">
    <source>
        <dbReference type="EMBL" id="KAI8009344.1"/>
    </source>
</evidence>
<keyword evidence="2" id="KW-1185">Reference proteome</keyword>
<protein>
    <submittedName>
        <fullName evidence="1">E3 SUMO-protein ligase MMS21</fullName>
    </submittedName>
</protein>
<feature type="non-terminal residue" evidence="1">
    <location>
        <position position="1"/>
    </location>
</feature>